<dbReference type="InterPro" id="IPR005331">
    <property type="entry name" value="Sulfotransferase"/>
</dbReference>
<dbReference type="GO" id="GO:0016020">
    <property type="term" value="C:membrane"/>
    <property type="evidence" value="ECO:0007669"/>
    <property type="project" value="InterPro"/>
</dbReference>
<dbReference type="SUPFAM" id="SSF52540">
    <property type="entry name" value="P-loop containing nucleoside triphosphate hydrolases"/>
    <property type="match status" value="1"/>
</dbReference>
<organism evidence="1 2">
    <name type="scientific">Pseudoalteromonas peptidolytica F12-50-A1</name>
    <dbReference type="NCBI Taxonomy" id="1315280"/>
    <lineage>
        <taxon>Bacteria</taxon>
        <taxon>Pseudomonadati</taxon>
        <taxon>Pseudomonadota</taxon>
        <taxon>Gammaproteobacteria</taxon>
        <taxon>Alteromonadales</taxon>
        <taxon>Pseudoalteromonadaceae</taxon>
        <taxon>Pseudoalteromonas</taxon>
    </lineage>
</organism>
<keyword evidence="2" id="KW-1185">Reference proteome</keyword>
<proteinExistence type="predicted"/>
<protein>
    <recommendedName>
        <fullName evidence="3">Sulfotransferase family protein</fullName>
    </recommendedName>
</protein>
<comment type="caution">
    <text evidence="1">The sequence shown here is derived from an EMBL/GenBank/DDBJ whole genome shotgun (WGS) entry which is preliminary data.</text>
</comment>
<dbReference type="Pfam" id="PF03567">
    <property type="entry name" value="Sulfotransfer_2"/>
    <property type="match status" value="1"/>
</dbReference>
<dbReference type="GO" id="GO:0008146">
    <property type="term" value="F:sulfotransferase activity"/>
    <property type="evidence" value="ECO:0007669"/>
    <property type="project" value="InterPro"/>
</dbReference>
<dbReference type="Proteomes" id="UP000660708">
    <property type="component" value="Unassembled WGS sequence"/>
</dbReference>
<gene>
    <name evidence="1" type="ORF">PPEP_a1740</name>
</gene>
<accession>A0A8I0MWR3</accession>
<dbReference type="EMBL" id="AQHF01000026">
    <property type="protein sequence ID" value="MBE0347315.1"/>
    <property type="molecule type" value="Genomic_DNA"/>
</dbReference>
<dbReference type="RefSeq" id="WP_147390206.1">
    <property type="nucleotide sequence ID" value="NZ_AQHF01000026.1"/>
</dbReference>
<dbReference type="AlphaFoldDB" id="A0A8I0MWR3"/>
<dbReference type="InterPro" id="IPR027417">
    <property type="entry name" value="P-loop_NTPase"/>
</dbReference>
<reference evidence="1 2" key="1">
    <citation type="submission" date="2015-06" db="EMBL/GenBank/DDBJ databases">
        <title>Genome sequence of Pseudoalteromonas peptidolytica.</title>
        <authorList>
            <person name="Xie B.-B."/>
            <person name="Rong J.-C."/>
            <person name="Qin Q.-L."/>
            <person name="Zhang Y.-Z."/>
        </authorList>
    </citation>
    <scope>NUCLEOTIDE SEQUENCE [LARGE SCALE GENOMIC DNA]</scope>
    <source>
        <strain evidence="1 2">F12-50-A1</strain>
    </source>
</reference>
<dbReference type="Gene3D" id="3.40.50.300">
    <property type="entry name" value="P-loop containing nucleotide triphosphate hydrolases"/>
    <property type="match status" value="1"/>
</dbReference>
<name>A0A8I0MWR3_9GAMM</name>
<sequence length="246" mass="29081">MLLKSVKYFVSINGRVEKVFRAFHHSLPLHIKLKLSRRFQSAYTSLEDENKIIFIHIPKAAGNGITQSLFGKPSSGHYFLQKYHDDDELKFKSYKKFTVVRNPWDRFVSAFHYLHSEKGGIGVWDNEFKKLYLKDIKTFKEFIDKMIADQAYRKKVMNWTHFIPQTEFFILNGNADLSLLDCVCRFEYIESDFESLKSALGKDASELKKVNKSQHNHFKDYYNEGYMVDFVGELYAEDIQLLNYEY</sequence>
<evidence type="ECO:0000313" key="1">
    <source>
        <dbReference type="EMBL" id="MBE0347315.1"/>
    </source>
</evidence>
<evidence type="ECO:0008006" key="3">
    <source>
        <dbReference type="Google" id="ProtNLM"/>
    </source>
</evidence>
<evidence type="ECO:0000313" key="2">
    <source>
        <dbReference type="Proteomes" id="UP000660708"/>
    </source>
</evidence>